<dbReference type="STRING" id="1202724.AM493_18515"/>
<evidence type="ECO:0000313" key="4">
    <source>
        <dbReference type="Proteomes" id="UP000037755"/>
    </source>
</evidence>
<dbReference type="OrthoDB" id="10013027at2"/>
<feature type="region of interest" description="Disordered" evidence="1">
    <location>
        <begin position="67"/>
        <end position="157"/>
    </location>
</feature>
<feature type="compositionally biased region" description="Low complexity" evidence="1">
    <location>
        <begin position="87"/>
        <end position="99"/>
    </location>
</feature>
<dbReference type="EMBL" id="LIYD01000005">
    <property type="protein sequence ID" value="KOS07824.1"/>
    <property type="molecule type" value="Genomic_DNA"/>
</dbReference>
<reference evidence="3 4" key="1">
    <citation type="submission" date="2015-08" db="EMBL/GenBank/DDBJ databases">
        <title>Whole genome sequence of Flavobacterium akiainvivens IK-1T, from decaying Wikstroemia oahuensis, an endemic Hawaiian shrub.</title>
        <authorList>
            <person name="Wan X."/>
            <person name="Hou S."/>
            <person name="Saito J."/>
            <person name="Donachie S."/>
        </authorList>
    </citation>
    <scope>NUCLEOTIDE SEQUENCE [LARGE SCALE GENOMIC DNA]</scope>
    <source>
        <strain evidence="3 4">IK-1</strain>
    </source>
</reference>
<dbReference type="PROSITE" id="PS51257">
    <property type="entry name" value="PROKAR_LIPOPROTEIN"/>
    <property type="match status" value="1"/>
</dbReference>
<comment type="caution">
    <text evidence="3">The sequence shown here is derived from an EMBL/GenBank/DDBJ whole genome shotgun (WGS) entry which is preliminary data.</text>
</comment>
<evidence type="ECO:0000256" key="1">
    <source>
        <dbReference type="SAM" id="MobiDB-lite"/>
    </source>
</evidence>
<evidence type="ECO:0000256" key="2">
    <source>
        <dbReference type="SAM" id="SignalP"/>
    </source>
</evidence>
<keyword evidence="4" id="KW-1185">Reference proteome</keyword>
<proteinExistence type="predicted"/>
<organism evidence="3 4">
    <name type="scientific">Flavobacterium akiainvivens</name>
    <dbReference type="NCBI Taxonomy" id="1202724"/>
    <lineage>
        <taxon>Bacteria</taxon>
        <taxon>Pseudomonadati</taxon>
        <taxon>Bacteroidota</taxon>
        <taxon>Flavobacteriia</taxon>
        <taxon>Flavobacteriales</taxon>
        <taxon>Flavobacteriaceae</taxon>
        <taxon>Flavobacterium</taxon>
    </lineage>
</organism>
<protein>
    <recommendedName>
        <fullName evidence="5">Lipoprotein</fullName>
    </recommendedName>
</protein>
<evidence type="ECO:0008006" key="5">
    <source>
        <dbReference type="Google" id="ProtNLM"/>
    </source>
</evidence>
<evidence type="ECO:0000313" key="3">
    <source>
        <dbReference type="EMBL" id="KOS07824.1"/>
    </source>
</evidence>
<dbReference type="Proteomes" id="UP000037755">
    <property type="component" value="Unassembled WGS sequence"/>
</dbReference>
<dbReference type="RefSeq" id="WP_054409541.1">
    <property type="nucleotide sequence ID" value="NZ_FOYA01000002.1"/>
</dbReference>
<sequence length="157" mass="15873">MKKLTIKTSITAILAIAGLQMATSCNSCAHKDNPETQTTSATHDTVYIDTCMSPNDSLIREGASGMYVPVGRGNSTSATGNGGSVGGKAPAAGTTKAPKQLSQEEIDNRVENSGSSTAYKNGKPANSGGTSGSGQGTGTGSTGNNSRVTTKEDQLKN</sequence>
<accession>A0A0M8MFH7</accession>
<name>A0A0M8MFH7_9FLAO</name>
<gene>
    <name evidence="3" type="ORF">AM493_18515</name>
</gene>
<feature type="signal peptide" evidence="2">
    <location>
        <begin position="1"/>
        <end position="29"/>
    </location>
</feature>
<dbReference type="PATRIC" id="fig|1202724.3.peg.3844"/>
<feature type="chain" id="PRO_5005818300" description="Lipoprotein" evidence="2">
    <location>
        <begin position="30"/>
        <end position="157"/>
    </location>
</feature>
<dbReference type="AlphaFoldDB" id="A0A0M8MFH7"/>
<keyword evidence="2" id="KW-0732">Signal</keyword>
<feature type="compositionally biased region" description="Gly residues" evidence="1">
    <location>
        <begin position="129"/>
        <end position="141"/>
    </location>
</feature>